<dbReference type="WBParaSite" id="ES5_v2.g18796.t1">
    <property type="protein sequence ID" value="ES5_v2.g18796.t1"/>
    <property type="gene ID" value="ES5_v2.g18796"/>
</dbReference>
<accession>A0AC34FNP8</accession>
<reference evidence="2" key="1">
    <citation type="submission" date="2022-11" db="UniProtKB">
        <authorList>
            <consortium name="WormBaseParasite"/>
        </authorList>
    </citation>
    <scope>IDENTIFICATION</scope>
</reference>
<proteinExistence type="predicted"/>
<name>A0AC34FNP8_9BILA</name>
<sequence>MARDAKTIQNIIKNVVQEISPSRDYRALIFVVRTTPSFAPFINTTVVKLASQIIGFTNYNNPGYFRYYQLIGYANGAISYNMGSDDSVEFLNAINSLPISDITVSNCSDSLYRALLAAITSKSVLIYPKSPIYTFGDNLPNDPTYLSKIYQHVEGEYQGGPIFNIITGLTKNACNFDNDDPENRQLRNFAHFTHGFISFLPQDTVVDTAFNFYYGTEESKLLATADFIDHCLIGKELTRFIFDNSTNQVTVFATGNSLNLQVFDSTGKQVTQNFNQKSGNTQMLQFMQFVEGSYSVQAISADNSSPCQIRVYGDDAYKSVSTGNAVTYFY</sequence>
<dbReference type="Proteomes" id="UP000887579">
    <property type="component" value="Unplaced"/>
</dbReference>
<evidence type="ECO:0000313" key="2">
    <source>
        <dbReference type="WBParaSite" id="ES5_v2.g18796.t1"/>
    </source>
</evidence>
<organism evidence="1 2">
    <name type="scientific">Panagrolaimus sp. ES5</name>
    <dbReference type="NCBI Taxonomy" id="591445"/>
    <lineage>
        <taxon>Eukaryota</taxon>
        <taxon>Metazoa</taxon>
        <taxon>Ecdysozoa</taxon>
        <taxon>Nematoda</taxon>
        <taxon>Chromadorea</taxon>
        <taxon>Rhabditida</taxon>
        <taxon>Tylenchina</taxon>
        <taxon>Panagrolaimomorpha</taxon>
        <taxon>Panagrolaimoidea</taxon>
        <taxon>Panagrolaimidae</taxon>
        <taxon>Panagrolaimus</taxon>
    </lineage>
</organism>
<protein>
    <submittedName>
        <fullName evidence="2">Gingipain domain-containing protein</fullName>
    </submittedName>
</protein>
<evidence type="ECO:0000313" key="1">
    <source>
        <dbReference type="Proteomes" id="UP000887579"/>
    </source>
</evidence>